<dbReference type="InterPro" id="IPR001275">
    <property type="entry name" value="DM_DNA-bd"/>
</dbReference>
<keyword evidence="4 5" id="KW-0539">Nucleus</keyword>
<feature type="compositionally biased region" description="Basic and acidic residues" evidence="6">
    <location>
        <begin position="8"/>
        <end position="17"/>
    </location>
</feature>
<dbReference type="PANTHER" id="PTHR12322">
    <property type="entry name" value="DOUBLESEX AND MAB-3 RELATED TRANSCRIPTION FACTOR DMRT"/>
    <property type="match status" value="1"/>
</dbReference>
<dbReference type="GO" id="GO:0007548">
    <property type="term" value="P:sex differentiation"/>
    <property type="evidence" value="ECO:0007669"/>
    <property type="project" value="TreeGrafter"/>
</dbReference>
<feature type="DNA-binding region" description="DM" evidence="5">
    <location>
        <begin position="134"/>
        <end position="181"/>
    </location>
</feature>
<dbReference type="Proteomes" id="UP001187531">
    <property type="component" value="Unassembled WGS sequence"/>
</dbReference>
<dbReference type="EMBL" id="JAVRJZ010000012">
    <property type="protein sequence ID" value="KAK2715904.1"/>
    <property type="molecule type" value="Genomic_DNA"/>
</dbReference>
<reference evidence="8" key="1">
    <citation type="submission" date="2017-06" db="EMBL/GenBank/DDBJ databases">
        <title>Isolating Doublesex genes in Artemia franciscana.</title>
        <authorList>
            <person name="Nguyen D.V."/>
            <person name="Christiaens O."/>
            <person name="De Vos S."/>
            <person name="Smagghe G."/>
            <person name="Bossier P."/>
        </authorList>
    </citation>
    <scope>NUCLEOTIDE SEQUENCE</scope>
</reference>
<dbReference type="EMBL" id="MF287961">
    <property type="protein sequence ID" value="AWC26111.1"/>
    <property type="molecule type" value="mRNA"/>
</dbReference>
<evidence type="ECO:0000256" key="2">
    <source>
        <dbReference type="ARBA" id="ARBA00022833"/>
    </source>
</evidence>
<evidence type="ECO:0000313" key="9">
    <source>
        <dbReference type="EMBL" id="KAK2715904.1"/>
    </source>
</evidence>
<organism evidence="8">
    <name type="scientific">Artemia franciscana</name>
    <name type="common">Brine shrimp</name>
    <name type="synonym">Artemia sanfranciscana</name>
    <dbReference type="NCBI Taxonomy" id="6661"/>
    <lineage>
        <taxon>Eukaryota</taxon>
        <taxon>Metazoa</taxon>
        <taxon>Ecdysozoa</taxon>
        <taxon>Arthropoda</taxon>
        <taxon>Crustacea</taxon>
        <taxon>Branchiopoda</taxon>
        <taxon>Anostraca</taxon>
        <taxon>Artemiidae</taxon>
        <taxon>Artemia</taxon>
    </lineage>
</organism>
<sequence length="289" mass="32682">MVIQTLKHRADRERMEEIQQTQAIVTSSTEKTTNESNSNSAAPDSVTEYAGSGHVVQQMPSASHTYTDASYSPDEPRDLSRKRRHESDENEDDIQIKIGNMSNEKDDESLSDMGDMSDAGSQGDKMGKMRMPTCARCRNHGQVVKLRGHKRYCSFRHCLCDRCALTSEKQRVMAAQVALRRAQKQDEENGIVRPVPITPKRPEIIYPPPRIPSPPSAPLPLQLPIPPQPLNYIDSYLKFSLLSMKDELKLGEHNLPLLYLAYSFVGWDHRHLIKELHVARNSLVKLGLL</sequence>
<accession>A0A2S0XSV1</accession>
<evidence type="ECO:0000256" key="4">
    <source>
        <dbReference type="ARBA" id="ARBA00023242"/>
    </source>
</evidence>
<proteinExistence type="evidence at transcript level"/>
<feature type="domain" description="DM" evidence="7">
    <location>
        <begin position="134"/>
        <end position="181"/>
    </location>
</feature>
<dbReference type="FunFam" id="4.10.1040.10:FF:000001">
    <property type="entry name" value="doublesex- and mab-3-related transcription factor 1"/>
    <property type="match status" value="1"/>
</dbReference>
<evidence type="ECO:0000256" key="6">
    <source>
        <dbReference type="SAM" id="MobiDB-lite"/>
    </source>
</evidence>
<gene>
    <name evidence="9" type="ORF">QYM36_010468</name>
</gene>
<feature type="compositionally biased region" description="Polar residues" evidence="6">
    <location>
        <begin position="58"/>
        <end position="70"/>
    </location>
</feature>
<evidence type="ECO:0000256" key="1">
    <source>
        <dbReference type="ARBA" id="ARBA00022723"/>
    </source>
</evidence>
<keyword evidence="3 5" id="KW-0238">DNA-binding</keyword>
<dbReference type="AlphaFoldDB" id="A0A2S0XSV1"/>
<feature type="compositionally biased region" description="Low complexity" evidence="6">
    <location>
        <begin position="26"/>
        <end position="40"/>
    </location>
</feature>
<dbReference type="GO" id="GO:0046872">
    <property type="term" value="F:metal ion binding"/>
    <property type="evidence" value="ECO:0007669"/>
    <property type="project" value="UniProtKB-KW"/>
</dbReference>
<dbReference type="InterPro" id="IPR036407">
    <property type="entry name" value="DM_DNA-bd_sf"/>
</dbReference>
<name>A0A2S0XSV1_ARTSF</name>
<keyword evidence="10" id="KW-1185">Reference proteome</keyword>
<keyword evidence="1 5" id="KW-0479">Metal-binding</keyword>
<keyword evidence="2 5" id="KW-0862">Zinc</keyword>
<protein>
    <submittedName>
        <fullName evidence="8">Doublesex-4 beta</fullName>
    </submittedName>
</protein>
<dbReference type="GO" id="GO:0000978">
    <property type="term" value="F:RNA polymerase II cis-regulatory region sequence-specific DNA binding"/>
    <property type="evidence" value="ECO:0007669"/>
    <property type="project" value="TreeGrafter"/>
</dbReference>
<feature type="region of interest" description="Disordered" evidence="6">
    <location>
        <begin position="1"/>
        <end position="127"/>
    </location>
</feature>
<evidence type="ECO:0000256" key="3">
    <source>
        <dbReference type="ARBA" id="ARBA00023125"/>
    </source>
</evidence>
<dbReference type="SUPFAM" id="SSF82927">
    <property type="entry name" value="Cysteine-rich DNA binding domain, (DM domain)"/>
    <property type="match status" value="1"/>
</dbReference>
<evidence type="ECO:0000256" key="5">
    <source>
        <dbReference type="PROSITE-ProRule" id="PRU00070"/>
    </source>
</evidence>
<evidence type="ECO:0000259" key="7">
    <source>
        <dbReference type="PROSITE" id="PS50809"/>
    </source>
</evidence>
<dbReference type="GO" id="GO:0000981">
    <property type="term" value="F:DNA-binding transcription factor activity, RNA polymerase II-specific"/>
    <property type="evidence" value="ECO:0007669"/>
    <property type="project" value="TreeGrafter"/>
</dbReference>
<evidence type="ECO:0000313" key="10">
    <source>
        <dbReference type="Proteomes" id="UP001187531"/>
    </source>
</evidence>
<dbReference type="InterPro" id="IPR026607">
    <property type="entry name" value="DMRT"/>
</dbReference>
<dbReference type="Pfam" id="PF00751">
    <property type="entry name" value="DM"/>
    <property type="match status" value="1"/>
</dbReference>
<dbReference type="PANTHER" id="PTHR12322:SF53">
    <property type="entry name" value="DOUBLESEX-MAB RELATED 11E"/>
    <property type="match status" value="1"/>
</dbReference>
<reference evidence="9" key="2">
    <citation type="submission" date="2023-07" db="EMBL/GenBank/DDBJ databases">
        <title>Chromosome-level genome assembly of Artemia franciscana.</title>
        <authorList>
            <person name="Jo E."/>
        </authorList>
    </citation>
    <scope>NUCLEOTIDE SEQUENCE</scope>
    <source>
        <tissue evidence="9">Whole body</tissue>
    </source>
</reference>
<comment type="subcellular location">
    <subcellularLocation>
        <location evidence="5">Nucleus</location>
    </subcellularLocation>
</comment>
<evidence type="ECO:0000313" key="8">
    <source>
        <dbReference type="EMBL" id="AWC26111.1"/>
    </source>
</evidence>
<dbReference type="GO" id="GO:0005634">
    <property type="term" value="C:nucleus"/>
    <property type="evidence" value="ECO:0007669"/>
    <property type="project" value="UniProtKB-SubCell"/>
</dbReference>
<dbReference type="SMART" id="SM00301">
    <property type="entry name" value="DM"/>
    <property type="match status" value="1"/>
</dbReference>
<dbReference type="PROSITE" id="PS50809">
    <property type="entry name" value="DM_2"/>
    <property type="match status" value="1"/>
</dbReference>
<dbReference type="Gene3D" id="4.10.1040.10">
    <property type="entry name" value="DM DNA-binding domain"/>
    <property type="match status" value="1"/>
</dbReference>
<dbReference type="PROSITE" id="PS40000">
    <property type="entry name" value="DM_1"/>
    <property type="match status" value="1"/>
</dbReference>